<organism evidence="2 3">
    <name type="scientific">Lacihabitans lacunae</name>
    <dbReference type="NCBI Taxonomy" id="1028214"/>
    <lineage>
        <taxon>Bacteria</taxon>
        <taxon>Pseudomonadati</taxon>
        <taxon>Bacteroidota</taxon>
        <taxon>Cytophagia</taxon>
        <taxon>Cytophagales</taxon>
        <taxon>Leadbetterellaceae</taxon>
        <taxon>Lacihabitans</taxon>
    </lineage>
</organism>
<evidence type="ECO:0008006" key="4">
    <source>
        <dbReference type="Google" id="ProtNLM"/>
    </source>
</evidence>
<accession>A0ABV7Z2C7</accession>
<evidence type="ECO:0000313" key="3">
    <source>
        <dbReference type="Proteomes" id="UP001595616"/>
    </source>
</evidence>
<name>A0ABV7Z2C7_9BACT</name>
<feature type="coiled-coil region" evidence="1">
    <location>
        <begin position="51"/>
        <end position="148"/>
    </location>
</feature>
<dbReference type="EMBL" id="JBHRYQ010000001">
    <property type="protein sequence ID" value="MFC3812847.1"/>
    <property type="molecule type" value="Genomic_DNA"/>
</dbReference>
<reference evidence="3" key="1">
    <citation type="journal article" date="2019" name="Int. J. Syst. Evol. Microbiol.">
        <title>The Global Catalogue of Microorganisms (GCM) 10K type strain sequencing project: providing services to taxonomists for standard genome sequencing and annotation.</title>
        <authorList>
            <consortium name="The Broad Institute Genomics Platform"/>
            <consortium name="The Broad Institute Genome Sequencing Center for Infectious Disease"/>
            <person name="Wu L."/>
            <person name="Ma J."/>
        </authorList>
    </citation>
    <scope>NUCLEOTIDE SEQUENCE [LARGE SCALE GENOMIC DNA]</scope>
    <source>
        <strain evidence="3">CECT 7956</strain>
    </source>
</reference>
<dbReference type="RefSeq" id="WP_379839753.1">
    <property type="nucleotide sequence ID" value="NZ_JBHRYQ010000001.1"/>
</dbReference>
<comment type="caution">
    <text evidence="2">The sequence shown here is derived from an EMBL/GenBank/DDBJ whole genome shotgun (WGS) entry which is preliminary data.</text>
</comment>
<gene>
    <name evidence="2" type="ORF">ACFOOI_19440</name>
</gene>
<dbReference type="Proteomes" id="UP001595616">
    <property type="component" value="Unassembled WGS sequence"/>
</dbReference>
<keyword evidence="1" id="KW-0175">Coiled coil</keyword>
<sequence>MNELSQNVNIRTSYDFKRKVMAEANERRMRMSEYLTNLIQDYWEMEEKGELKSSKFENEEYEKELKNYQVKLEEKARKIKTLESKINSYEEKFEDFQNNYQSSVLEKSNRILEQWKQSELKRIENEIKEQKNAELDTLNKLYLKTKENYYENSARLERYETDLLMETFDFVNGQSNEDVVADMPTLVNILVTMYYNQFILPTLNQTQYA</sequence>
<proteinExistence type="predicted"/>
<evidence type="ECO:0000313" key="2">
    <source>
        <dbReference type="EMBL" id="MFC3812847.1"/>
    </source>
</evidence>
<keyword evidence="3" id="KW-1185">Reference proteome</keyword>
<evidence type="ECO:0000256" key="1">
    <source>
        <dbReference type="SAM" id="Coils"/>
    </source>
</evidence>
<protein>
    <recommendedName>
        <fullName evidence="4">DUF4200 domain-containing protein</fullName>
    </recommendedName>
</protein>